<dbReference type="RefSeq" id="WP_379770963.1">
    <property type="nucleotide sequence ID" value="NZ_JBHSMZ010000006.1"/>
</dbReference>
<dbReference type="InterPro" id="IPR052383">
    <property type="entry name" value="Anti-sigma-E_RseA-like"/>
</dbReference>
<dbReference type="EMBL" id="JBHSMZ010000006">
    <property type="protein sequence ID" value="MFC5549243.1"/>
    <property type="molecule type" value="Genomic_DNA"/>
</dbReference>
<proteinExistence type="predicted"/>
<dbReference type="Proteomes" id="UP001596086">
    <property type="component" value="Unassembled WGS sequence"/>
</dbReference>
<evidence type="ECO:0000313" key="4">
    <source>
        <dbReference type="Proteomes" id="UP001596086"/>
    </source>
</evidence>
<feature type="compositionally biased region" description="Low complexity" evidence="1">
    <location>
        <begin position="80"/>
        <end position="96"/>
    </location>
</feature>
<evidence type="ECO:0000259" key="2">
    <source>
        <dbReference type="Pfam" id="PF03872"/>
    </source>
</evidence>
<dbReference type="SUPFAM" id="SSF89069">
    <property type="entry name" value="N-terminal, cytoplasmic domain of anti-sigmaE factor RseA"/>
    <property type="match status" value="1"/>
</dbReference>
<dbReference type="InterPro" id="IPR005572">
    <property type="entry name" value="Anti-sigma_E_RseA_N"/>
</dbReference>
<protein>
    <submittedName>
        <fullName evidence="3">Sigma-E factor negative regulatory protein</fullName>
    </submittedName>
</protein>
<reference evidence="4" key="1">
    <citation type="journal article" date="2019" name="Int. J. Syst. Evol. Microbiol.">
        <title>The Global Catalogue of Microorganisms (GCM) 10K type strain sequencing project: providing services to taxonomists for standard genome sequencing and annotation.</title>
        <authorList>
            <consortium name="The Broad Institute Genomics Platform"/>
            <consortium name="The Broad Institute Genome Sequencing Center for Infectious Disease"/>
            <person name="Wu L."/>
            <person name="Ma J."/>
        </authorList>
    </citation>
    <scope>NUCLEOTIDE SEQUENCE [LARGE SCALE GENOMIC DNA]</scope>
    <source>
        <strain evidence="4">CGMCC 4.5798</strain>
    </source>
</reference>
<evidence type="ECO:0000256" key="1">
    <source>
        <dbReference type="SAM" id="MobiDB-lite"/>
    </source>
</evidence>
<comment type="caution">
    <text evidence="3">The sequence shown here is derived from an EMBL/GenBank/DDBJ whole genome shotgun (WGS) entry which is preliminary data.</text>
</comment>
<evidence type="ECO:0000313" key="3">
    <source>
        <dbReference type="EMBL" id="MFC5549243.1"/>
    </source>
</evidence>
<dbReference type="Pfam" id="PF03872">
    <property type="entry name" value="RseA_N"/>
    <property type="match status" value="1"/>
</dbReference>
<dbReference type="InterPro" id="IPR036147">
    <property type="entry name" value="Anti-sigma_E_RseA_N_sf"/>
</dbReference>
<dbReference type="Gene3D" id="1.10.10.880">
    <property type="entry name" value="Anti sigma-E protein RseA, N-terminal domain"/>
    <property type="match status" value="1"/>
</dbReference>
<gene>
    <name evidence="3" type="ORF">ACFPO9_12060</name>
</gene>
<dbReference type="PANTHER" id="PTHR38104:SF1">
    <property type="entry name" value="ANTI-SIGMA-E FACTOR RSEA"/>
    <property type="match status" value="1"/>
</dbReference>
<feature type="domain" description="Anti sigma-E protein RseA N-terminal" evidence="2">
    <location>
        <begin position="8"/>
        <end position="88"/>
    </location>
</feature>
<feature type="region of interest" description="Disordered" evidence="1">
    <location>
        <begin position="74"/>
        <end position="96"/>
    </location>
</feature>
<dbReference type="CDD" id="cd16328">
    <property type="entry name" value="RseA_N"/>
    <property type="match status" value="1"/>
</dbReference>
<dbReference type="PANTHER" id="PTHR38104">
    <property type="match status" value="1"/>
</dbReference>
<keyword evidence="4" id="KW-1185">Reference proteome</keyword>
<accession>A0ABW0RWP5</accession>
<name>A0ABW0RWP5_9BURK</name>
<sequence>MDTNKKNREYISLLLDGEIPDTDLELAMAALDGPEGQQAWDAFHHIGDVLRAEATAELSPDFSARLAARLADEPMPTKRAAGAAEPASSPAIAGPR</sequence>
<organism evidence="3 4">
    <name type="scientific">Massilia aerilata</name>
    <dbReference type="NCBI Taxonomy" id="453817"/>
    <lineage>
        <taxon>Bacteria</taxon>
        <taxon>Pseudomonadati</taxon>
        <taxon>Pseudomonadota</taxon>
        <taxon>Betaproteobacteria</taxon>
        <taxon>Burkholderiales</taxon>
        <taxon>Oxalobacteraceae</taxon>
        <taxon>Telluria group</taxon>
        <taxon>Massilia</taxon>
    </lineage>
</organism>